<evidence type="ECO:0000313" key="7">
    <source>
        <dbReference type="Proteomes" id="UP000633219"/>
    </source>
</evidence>
<dbReference type="Proteomes" id="UP000633219">
    <property type="component" value="Unassembled WGS sequence"/>
</dbReference>
<dbReference type="PROSITE" id="PS51318">
    <property type="entry name" value="TAT"/>
    <property type="match status" value="1"/>
</dbReference>
<dbReference type="InterPro" id="IPR028082">
    <property type="entry name" value="Peripla_BP_I"/>
</dbReference>
<dbReference type="Gene3D" id="3.40.50.2300">
    <property type="match status" value="3"/>
</dbReference>
<sequence>MIIHPRRISRRGLLKSAGAFGIATAAGSFPMPAISAPKTIKIGFVTPATGPLAVFAQPDAYVLEQFRKATASGIKINGATHPVEFVVRDSQSNSNRASSVAQELILGEEVDIITATSTPDTTNPVADQAELNGVPCITNDTPWQPHFFGRQGDPSKGFEWTYHFFWGLEDVISVFTGLWSKTDTSKVVGALWPNDPDGNAWGDGKLGFPPILKEKGFSLVDTGRFQGMSDDFTAQISAFKAAGVEIVTGVVVPPDFTTFWTQAAQQGFKPKVVTVAKALEFPQPIQALGDRGNGLSVEVWWSPSHPFSSGFTGQTSAELAADYEKSTGQPWTMPLAFKHSLFEVALDALKRTEDPTDPASIRDAIKATSYQSIVGPVDFSKGPVPNIAKTPLVGGQWSIKDGKPVLAIVENGDHPEIPIGGQMVAIS</sequence>
<evidence type="ECO:0000313" key="6">
    <source>
        <dbReference type="EMBL" id="MBL0372276.1"/>
    </source>
</evidence>
<keyword evidence="3" id="KW-0813">Transport</keyword>
<dbReference type="InterPro" id="IPR051010">
    <property type="entry name" value="BCAA_transport"/>
</dbReference>
<keyword evidence="7" id="KW-1185">Reference proteome</keyword>
<dbReference type="CDD" id="cd06337">
    <property type="entry name" value="PBP1_ABC_ligand_binding-like"/>
    <property type="match status" value="1"/>
</dbReference>
<evidence type="ECO:0000256" key="4">
    <source>
        <dbReference type="SAM" id="SignalP"/>
    </source>
</evidence>
<feature type="signal peptide" evidence="4">
    <location>
        <begin position="1"/>
        <end position="25"/>
    </location>
</feature>
<protein>
    <submittedName>
        <fullName evidence="6">ABC transporter substrate-binding protein</fullName>
    </submittedName>
</protein>
<organism evidence="6 7">
    <name type="scientific">Rhizobium setariae</name>
    <dbReference type="NCBI Taxonomy" id="2801340"/>
    <lineage>
        <taxon>Bacteria</taxon>
        <taxon>Pseudomonadati</taxon>
        <taxon>Pseudomonadota</taxon>
        <taxon>Alphaproteobacteria</taxon>
        <taxon>Hyphomicrobiales</taxon>
        <taxon>Rhizobiaceae</taxon>
        <taxon>Rhizobium/Agrobacterium group</taxon>
        <taxon>Rhizobium</taxon>
    </lineage>
</organism>
<feature type="chain" id="PRO_5036874831" evidence="4">
    <location>
        <begin position="26"/>
        <end position="427"/>
    </location>
</feature>
<dbReference type="SUPFAM" id="SSF53822">
    <property type="entry name" value="Periplasmic binding protein-like I"/>
    <property type="match status" value="1"/>
</dbReference>
<keyword evidence="3" id="KW-0029">Amino-acid transport</keyword>
<evidence type="ECO:0000256" key="2">
    <source>
        <dbReference type="ARBA" id="ARBA00022729"/>
    </source>
</evidence>
<evidence type="ECO:0000256" key="3">
    <source>
        <dbReference type="ARBA" id="ARBA00022970"/>
    </source>
</evidence>
<proteinExistence type="inferred from homology"/>
<name>A0A937CM21_9HYPH</name>
<dbReference type="Pfam" id="PF13458">
    <property type="entry name" value="Peripla_BP_6"/>
    <property type="match status" value="1"/>
</dbReference>
<accession>A0A937CM21</accession>
<dbReference type="RefSeq" id="WP_201656644.1">
    <property type="nucleotide sequence ID" value="NZ_JAEQNC010000004.1"/>
</dbReference>
<dbReference type="PANTHER" id="PTHR30483">
    <property type="entry name" value="LEUCINE-SPECIFIC-BINDING PROTEIN"/>
    <property type="match status" value="1"/>
</dbReference>
<dbReference type="EMBL" id="JAEQNC010000004">
    <property type="protein sequence ID" value="MBL0372276.1"/>
    <property type="molecule type" value="Genomic_DNA"/>
</dbReference>
<comment type="similarity">
    <text evidence="1">Belongs to the leucine-binding protein family.</text>
</comment>
<keyword evidence="2 4" id="KW-0732">Signal</keyword>
<comment type="caution">
    <text evidence="6">The sequence shown here is derived from an EMBL/GenBank/DDBJ whole genome shotgun (WGS) entry which is preliminary data.</text>
</comment>
<reference evidence="6" key="1">
    <citation type="submission" date="2021-01" db="EMBL/GenBank/DDBJ databases">
        <title>Rhizobium sp. strain KVB221 16S ribosomal RNA gene Genome sequencing and assembly.</title>
        <authorList>
            <person name="Kang M."/>
        </authorList>
    </citation>
    <scope>NUCLEOTIDE SEQUENCE</scope>
    <source>
        <strain evidence="6">KVB221</strain>
    </source>
</reference>
<feature type="domain" description="Leucine-binding protein" evidence="5">
    <location>
        <begin position="39"/>
        <end position="381"/>
    </location>
</feature>
<dbReference type="InterPro" id="IPR028081">
    <property type="entry name" value="Leu-bd"/>
</dbReference>
<dbReference type="AlphaFoldDB" id="A0A937CM21"/>
<evidence type="ECO:0000259" key="5">
    <source>
        <dbReference type="Pfam" id="PF13458"/>
    </source>
</evidence>
<dbReference type="GO" id="GO:0006865">
    <property type="term" value="P:amino acid transport"/>
    <property type="evidence" value="ECO:0007669"/>
    <property type="project" value="UniProtKB-KW"/>
</dbReference>
<evidence type="ECO:0000256" key="1">
    <source>
        <dbReference type="ARBA" id="ARBA00010062"/>
    </source>
</evidence>
<dbReference type="InterPro" id="IPR006311">
    <property type="entry name" value="TAT_signal"/>
</dbReference>
<dbReference type="PANTHER" id="PTHR30483:SF6">
    <property type="entry name" value="PERIPLASMIC BINDING PROTEIN OF ABC TRANSPORTER FOR NATURAL AMINO ACIDS"/>
    <property type="match status" value="1"/>
</dbReference>
<gene>
    <name evidence="6" type="ORF">JJB09_09570</name>
</gene>